<keyword evidence="5 6" id="KW-0472">Membrane</keyword>
<proteinExistence type="inferred from homology"/>
<evidence type="ECO:0000256" key="4">
    <source>
        <dbReference type="ARBA" id="ARBA00022989"/>
    </source>
</evidence>
<reference evidence="8 9" key="1">
    <citation type="submission" date="2020-07" db="EMBL/GenBank/DDBJ databases">
        <title>Complete genome and description of Selenomonas timonensis sp. nov., a new bacterium isolated from a gingivitis subject.</title>
        <authorList>
            <person name="Antezack A."/>
        </authorList>
    </citation>
    <scope>NUCLEOTIDE SEQUENCE [LARGE SCALE GENOMIC DNA]</scope>
    <source>
        <strain evidence="8 9">Marseille-Q3039</strain>
    </source>
</reference>
<dbReference type="Proteomes" id="UP000515480">
    <property type="component" value="Chromosome"/>
</dbReference>
<dbReference type="PANTHER" id="PTHR12677:SF59">
    <property type="entry name" value="GOLGI APPARATUS MEMBRANE PROTEIN TVP38-RELATED"/>
    <property type="match status" value="1"/>
</dbReference>
<dbReference type="EMBL" id="CP060204">
    <property type="protein sequence ID" value="QNH54182.1"/>
    <property type="molecule type" value="Genomic_DNA"/>
</dbReference>
<keyword evidence="9" id="KW-1185">Reference proteome</keyword>
<feature type="transmembrane region" description="Helical" evidence="6">
    <location>
        <begin position="59"/>
        <end position="80"/>
    </location>
</feature>
<protein>
    <recommendedName>
        <fullName evidence="6">TVP38/TMEM64 family membrane protein</fullName>
    </recommendedName>
</protein>
<evidence type="ECO:0000256" key="1">
    <source>
        <dbReference type="ARBA" id="ARBA00004651"/>
    </source>
</evidence>
<feature type="transmembrane region" description="Helical" evidence="6">
    <location>
        <begin position="204"/>
        <end position="221"/>
    </location>
</feature>
<dbReference type="InterPro" id="IPR032816">
    <property type="entry name" value="VTT_dom"/>
</dbReference>
<comment type="similarity">
    <text evidence="6">Belongs to the TVP38/TMEM64 family.</text>
</comment>
<evidence type="ECO:0000313" key="9">
    <source>
        <dbReference type="Proteomes" id="UP000515480"/>
    </source>
</evidence>
<gene>
    <name evidence="8" type="ORF">H1B31_10085</name>
</gene>
<dbReference type="Pfam" id="PF09335">
    <property type="entry name" value="VTT_dom"/>
    <property type="match status" value="1"/>
</dbReference>
<dbReference type="AlphaFoldDB" id="A0A7G7VJ89"/>
<sequence length="241" mass="26167">MKQQMGMGVLKVGAALAIVLLFVIIHLIAPEFLPELFALLASGDIPATVEYIRSFGEGAIVFAFLLTLFTNALGFPPAVIFSTANVILFGIVPGIILSCVAETVGVTIAFVLMRFYFREAAEKAIAKSAFLAKIDQYSGSKGFIIMLIGRMVPYLPSAVMNAVGALSSIRFRDYVLASLVGKFPSTGIEAIIGHDLIMQQEDNTRLIIVVICAGILIYGAIRYEKHMMRAEAVVRDTEKKE</sequence>
<keyword evidence="3 6" id="KW-0812">Transmembrane</keyword>
<feature type="transmembrane region" description="Helical" evidence="6">
    <location>
        <begin position="143"/>
        <end position="166"/>
    </location>
</feature>
<evidence type="ECO:0000313" key="8">
    <source>
        <dbReference type="EMBL" id="QNH54182.1"/>
    </source>
</evidence>
<name>A0A7G7VJ89_9FIRM</name>
<organism evidence="8 9">
    <name type="scientific">Selenomonas timonae</name>
    <dbReference type="NCBI Taxonomy" id="2754044"/>
    <lineage>
        <taxon>Bacteria</taxon>
        <taxon>Bacillati</taxon>
        <taxon>Bacillota</taxon>
        <taxon>Negativicutes</taxon>
        <taxon>Selenomonadales</taxon>
        <taxon>Selenomonadaceae</taxon>
        <taxon>Selenomonas</taxon>
    </lineage>
</organism>
<comment type="subcellular location">
    <subcellularLocation>
        <location evidence="1 6">Cell membrane</location>
        <topology evidence="1 6">Multi-pass membrane protein</topology>
    </subcellularLocation>
</comment>
<dbReference type="GO" id="GO:0005886">
    <property type="term" value="C:plasma membrane"/>
    <property type="evidence" value="ECO:0007669"/>
    <property type="project" value="UniProtKB-SubCell"/>
</dbReference>
<accession>A0A7G7VJ89</accession>
<evidence type="ECO:0000256" key="2">
    <source>
        <dbReference type="ARBA" id="ARBA00022475"/>
    </source>
</evidence>
<keyword evidence="4 6" id="KW-1133">Transmembrane helix</keyword>
<dbReference type="KEGG" id="stim:H1B31_10085"/>
<feature type="transmembrane region" description="Helical" evidence="6">
    <location>
        <begin position="86"/>
        <end position="113"/>
    </location>
</feature>
<evidence type="ECO:0000256" key="6">
    <source>
        <dbReference type="RuleBase" id="RU366058"/>
    </source>
</evidence>
<dbReference type="RefSeq" id="WP_185980216.1">
    <property type="nucleotide sequence ID" value="NZ_CP060204.1"/>
</dbReference>
<evidence type="ECO:0000256" key="5">
    <source>
        <dbReference type="ARBA" id="ARBA00023136"/>
    </source>
</evidence>
<evidence type="ECO:0000259" key="7">
    <source>
        <dbReference type="Pfam" id="PF09335"/>
    </source>
</evidence>
<evidence type="ECO:0000256" key="3">
    <source>
        <dbReference type="ARBA" id="ARBA00022692"/>
    </source>
</evidence>
<feature type="transmembrane region" description="Helical" evidence="6">
    <location>
        <begin position="12"/>
        <end position="29"/>
    </location>
</feature>
<dbReference type="InterPro" id="IPR015414">
    <property type="entry name" value="TMEM64"/>
</dbReference>
<dbReference type="PANTHER" id="PTHR12677">
    <property type="entry name" value="GOLGI APPARATUS MEMBRANE PROTEIN TVP38-RELATED"/>
    <property type="match status" value="1"/>
</dbReference>
<keyword evidence="2 6" id="KW-1003">Cell membrane</keyword>
<feature type="domain" description="VTT" evidence="7">
    <location>
        <begin position="77"/>
        <end position="194"/>
    </location>
</feature>